<evidence type="ECO:0000256" key="1">
    <source>
        <dbReference type="SAM" id="MobiDB-lite"/>
    </source>
</evidence>
<dbReference type="Proteomes" id="UP000683360">
    <property type="component" value="Unassembled WGS sequence"/>
</dbReference>
<name>A0A8S3QVJ6_MYTED</name>
<feature type="region of interest" description="Disordered" evidence="1">
    <location>
        <begin position="45"/>
        <end position="81"/>
    </location>
</feature>
<comment type="caution">
    <text evidence="2">The sequence shown here is derived from an EMBL/GenBank/DDBJ whole genome shotgun (WGS) entry which is preliminary data.</text>
</comment>
<evidence type="ECO:0000313" key="3">
    <source>
        <dbReference type="Proteomes" id="UP000683360"/>
    </source>
</evidence>
<dbReference type="EMBL" id="CAJPWZ010000831">
    <property type="protein sequence ID" value="CAG2201119.1"/>
    <property type="molecule type" value="Genomic_DNA"/>
</dbReference>
<keyword evidence="3" id="KW-1185">Reference proteome</keyword>
<proteinExistence type="predicted"/>
<protein>
    <submittedName>
        <fullName evidence="2">Uncharacterized protein</fullName>
    </submittedName>
</protein>
<dbReference type="OrthoDB" id="10384742at2759"/>
<evidence type="ECO:0000313" key="2">
    <source>
        <dbReference type="EMBL" id="CAG2201119.1"/>
    </source>
</evidence>
<reference evidence="2" key="1">
    <citation type="submission" date="2021-03" db="EMBL/GenBank/DDBJ databases">
        <authorList>
            <person name="Bekaert M."/>
        </authorList>
    </citation>
    <scope>NUCLEOTIDE SEQUENCE</scope>
</reference>
<gene>
    <name evidence="2" type="ORF">MEDL_15741</name>
</gene>
<organism evidence="2 3">
    <name type="scientific">Mytilus edulis</name>
    <name type="common">Blue mussel</name>
    <dbReference type="NCBI Taxonomy" id="6550"/>
    <lineage>
        <taxon>Eukaryota</taxon>
        <taxon>Metazoa</taxon>
        <taxon>Spiralia</taxon>
        <taxon>Lophotrochozoa</taxon>
        <taxon>Mollusca</taxon>
        <taxon>Bivalvia</taxon>
        <taxon>Autobranchia</taxon>
        <taxon>Pteriomorphia</taxon>
        <taxon>Mytilida</taxon>
        <taxon>Mytiloidea</taxon>
        <taxon>Mytilidae</taxon>
        <taxon>Mytilinae</taxon>
        <taxon>Mytilus</taxon>
    </lineage>
</organism>
<feature type="compositionally biased region" description="Polar residues" evidence="1">
    <location>
        <begin position="59"/>
        <end position="78"/>
    </location>
</feature>
<accession>A0A8S3QVJ6</accession>
<sequence length="237" mass="26796">MEYWLNLNIYCSTVILYYEENIPSNSSNDSEGSAPQDIEKQHDSVNIQGKSTPDRGASSKLTINTNTIPISKNNSDPSTELMPLDHINQPHDVIQTLPIPFSSDNRCYTNDMTESLPEKQNNKQAKHAKESFPDQFMMGHTKGKVKKKRNVSADNKEDIVSLKMSTLELLDKVLGADTADVKTFKRYRRLVQEHSFDQSFRKSYEKAKAVVGFKLLGKFSQLKKESGLKTEGTTETN</sequence>
<dbReference type="AlphaFoldDB" id="A0A8S3QVJ6"/>